<feature type="domain" description="TraK N-terminal" evidence="2">
    <location>
        <begin position="34"/>
        <end position="134"/>
    </location>
</feature>
<dbReference type="STRING" id="450378.GCA_001661675_00172"/>
<gene>
    <name evidence="4" type="ORF">A9D14_00855</name>
</gene>
<reference evidence="4 5" key="1">
    <citation type="submission" date="2017-01" db="EMBL/GenBank/DDBJ databases">
        <title>Complete genome sequence of esterase-producing bacterium Croceicoccus marinus E4A9.</title>
        <authorList>
            <person name="Wu Y.-H."/>
            <person name="Cheng H."/>
            <person name="Xu L."/>
            <person name="Huo Y.-Y."/>
            <person name="Wang C.-S."/>
            <person name="Xu X.-W."/>
        </authorList>
    </citation>
    <scope>NUCLEOTIDE SEQUENCE [LARGE SCALE GENOMIC DNA]</scope>
    <source>
        <strain evidence="4 5">E4A9</strain>
    </source>
</reference>
<dbReference type="EMBL" id="CP019602">
    <property type="protein sequence ID" value="ARU14989.1"/>
    <property type="molecule type" value="Genomic_DNA"/>
</dbReference>
<feature type="chain" id="PRO_5011613770" evidence="1">
    <location>
        <begin position="30"/>
        <end position="251"/>
    </location>
</feature>
<evidence type="ECO:0000256" key="1">
    <source>
        <dbReference type="SAM" id="SignalP"/>
    </source>
</evidence>
<feature type="domain" description="TraK C-terminal" evidence="3">
    <location>
        <begin position="138"/>
        <end position="243"/>
    </location>
</feature>
<evidence type="ECO:0000313" key="4">
    <source>
        <dbReference type="EMBL" id="ARU14989.1"/>
    </source>
</evidence>
<dbReference type="AlphaFoldDB" id="A0A1Z1F864"/>
<evidence type="ECO:0000259" key="3">
    <source>
        <dbReference type="Pfam" id="PF23536"/>
    </source>
</evidence>
<evidence type="ECO:0000313" key="5">
    <source>
        <dbReference type="Proteomes" id="UP000195807"/>
    </source>
</evidence>
<accession>A0A1Z1F864</accession>
<sequence>MPWPNPISRLPLSGLAVAAALAGTTPALADQFKQAADGAAIDCTVSQRELTRFALVEDQFASVSKISSGYPYNDFAVSNEPLRGDIYVSIPETFAARSISFFATTKKGQVYKFACRIEAVGAQQVFITNPALGQSAAARFEKATAPEDTAVRLIRAMASDELIEGYEIRSLGGLPARVGDFEIQLVSDYQGAAFTGKVLRIANRTSEPVTLDADALAPAGTLALAFGKDELAPGEATSAYLVTGAGAFSHD</sequence>
<evidence type="ECO:0000259" key="2">
    <source>
        <dbReference type="Pfam" id="PF06586"/>
    </source>
</evidence>
<dbReference type="Pfam" id="PF06586">
    <property type="entry name" value="TraK_N"/>
    <property type="match status" value="1"/>
</dbReference>
<organism evidence="4 5">
    <name type="scientific">Croceicoccus marinus</name>
    <dbReference type="NCBI Taxonomy" id="450378"/>
    <lineage>
        <taxon>Bacteria</taxon>
        <taxon>Pseudomonadati</taxon>
        <taxon>Pseudomonadota</taxon>
        <taxon>Alphaproteobacteria</taxon>
        <taxon>Sphingomonadales</taxon>
        <taxon>Erythrobacteraceae</taxon>
        <taxon>Croceicoccus</taxon>
    </lineage>
</organism>
<dbReference type="InterPro" id="IPR055397">
    <property type="entry name" value="TraK_C"/>
</dbReference>
<dbReference type="Pfam" id="PF23536">
    <property type="entry name" value="TraK_C"/>
    <property type="match status" value="1"/>
</dbReference>
<name>A0A1Z1F864_9SPHN</name>
<dbReference type="RefSeq" id="WP_066842160.1">
    <property type="nucleotide sequence ID" value="NZ_CP019602.1"/>
</dbReference>
<dbReference type="Proteomes" id="UP000195807">
    <property type="component" value="Chromosome"/>
</dbReference>
<keyword evidence="5" id="KW-1185">Reference proteome</keyword>
<dbReference type="InterPro" id="IPR010563">
    <property type="entry name" value="TraK_N"/>
</dbReference>
<keyword evidence="1" id="KW-0732">Signal</keyword>
<feature type="signal peptide" evidence="1">
    <location>
        <begin position="1"/>
        <end position="29"/>
    </location>
</feature>
<protein>
    <submittedName>
        <fullName evidence="4">Conjugal transfer protein TraK</fullName>
    </submittedName>
</protein>
<dbReference type="OrthoDB" id="7497953at2"/>
<proteinExistence type="predicted"/>
<dbReference type="KEGG" id="cman:A9D14_00855"/>